<dbReference type="AlphaFoldDB" id="G2R4V7"/>
<organism evidence="2 3">
    <name type="scientific">Thermothielavioides terrestris (strain ATCC 38088 / NRRL 8126)</name>
    <name type="common">Thielavia terrestris</name>
    <dbReference type="NCBI Taxonomy" id="578455"/>
    <lineage>
        <taxon>Eukaryota</taxon>
        <taxon>Fungi</taxon>
        <taxon>Dikarya</taxon>
        <taxon>Ascomycota</taxon>
        <taxon>Pezizomycotina</taxon>
        <taxon>Sordariomycetes</taxon>
        <taxon>Sordariomycetidae</taxon>
        <taxon>Sordariales</taxon>
        <taxon>Chaetomiaceae</taxon>
        <taxon>Thermothielavioides</taxon>
        <taxon>Thermothielavioides terrestris</taxon>
    </lineage>
</organism>
<feature type="region of interest" description="Disordered" evidence="1">
    <location>
        <begin position="97"/>
        <end position="118"/>
    </location>
</feature>
<evidence type="ECO:0000313" key="2">
    <source>
        <dbReference type="EMBL" id="AEO66942.1"/>
    </source>
</evidence>
<protein>
    <submittedName>
        <fullName evidence="2">Uncharacterized protein</fullName>
    </submittedName>
</protein>
<proteinExistence type="predicted"/>
<keyword evidence="3" id="KW-1185">Reference proteome</keyword>
<dbReference type="EMBL" id="CP003010">
    <property type="protein sequence ID" value="AEO66942.1"/>
    <property type="molecule type" value="Genomic_DNA"/>
</dbReference>
<dbReference type="Proteomes" id="UP000008181">
    <property type="component" value="Chromosome 2"/>
</dbReference>
<gene>
    <name evidence="2" type="ORF">THITE_2115533</name>
</gene>
<dbReference type="RefSeq" id="XP_003653278.1">
    <property type="nucleotide sequence ID" value="XM_003653230.1"/>
</dbReference>
<dbReference type="HOGENOM" id="CLU_010895_0_0_1"/>
<dbReference type="STRING" id="578455.G2R4V7"/>
<evidence type="ECO:0000256" key="1">
    <source>
        <dbReference type="SAM" id="MobiDB-lite"/>
    </source>
</evidence>
<dbReference type="GeneID" id="11518575"/>
<feature type="region of interest" description="Disordered" evidence="1">
    <location>
        <begin position="993"/>
        <end position="1013"/>
    </location>
</feature>
<dbReference type="KEGG" id="ttt:THITE_2115533"/>
<accession>G2R4V7</accession>
<feature type="compositionally biased region" description="Basic and acidic residues" evidence="1">
    <location>
        <begin position="998"/>
        <end position="1007"/>
    </location>
</feature>
<name>G2R4V7_THETT</name>
<dbReference type="OrthoDB" id="185373at2759"/>
<feature type="compositionally biased region" description="Polar residues" evidence="1">
    <location>
        <begin position="98"/>
        <end position="111"/>
    </location>
</feature>
<evidence type="ECO:0000313" key="3">
    <source>
        <dbReference type="Proteomes" id="UP000008181"/>
    </source>
</evidence>
<reference evidence="2 3" key="1">
    <citation type="journal article" date="2011" name="Nat. Biotechnol.">
        <title>Comparative genomic analysis of the thermophilic biomass-degrading fungi Myceliophthora thermophila and Thielavia terrestris.</title>
        <authorList>
            <person name="Berka R.M."/>
            <person name="Grigoriev I.V."/>
            <person name="Otillar R."/>
            <person name="Salamov A."/>
            <person name="Grimwood J."/>
            <person name="Reid I."/>
            <person name="Ishmael N."/>
            <person name="John T."/>
            <person name="Darmond C."/>
            <person name="Moisan M.-C."/>
            <person name="Henrissat B."/>
            <person name="Coutinho P.M."/>
            <person name="Lombard V."/>
            <person name="Natvig D.O."/>
            <person name="Lindquist E."/>
            <person name="Schmutz J."/>
            <person name="Lucas S."/>
            <person name="Harris P."/>
            <person name="Powlowski J."/>
            <person name="Bellemare A."/>
            <person name="Taylor D."/>
            <person name="Butler G."/>
            <person name="de Vries R.P."/>
            <person name="Allijn I.E."/>
            <person name="van den Brink J."/>
            <person name="Ushinsky S."/>
            <person name="Storms R."/>
            <person name="Powell A.J."/>
            <person name="Paulsen I.T."/>
            <person name="Elbourne L.D.H."/>
            <person name="Baker S.E."/>
            <person name="Magnuson J."/>
            <person name="LaBoissiere S."/>
            <person name="Clutterbuck A.J."/>
            <person name="Martinez D."/>
            <person name="Wogulis M."/>
            <person name="de Leon A.L."/>
            <person name="Rey M.W."/>
            <person name="Tsang A."/>
        </authorList>
    </citation>
    <scope>NUCLEOTIDE SEQUENCE [LARGE SCALE GENOMIC DNA]</scope>
    <source>
        <strain evidence="3">ATCC 38088 / NRRL 8126</strain>
    </source>
</reference>
<dbReference type="eggNOG" id="ENOG502T09I">
    <property type="taxonomic scope" value="Eukaryota"/>
</dbReference>
<sequence>MSSSLPVPSKAALTALRGLAVGTTCTLALVVEDRRRKINNALRVIENGQKIKSAKRYRAGGGALAVALEEEALWDPGLLAGSRMGLALQEGDLRSAESALSPTTRKSSLGDENNGGVDTVENMALDGVETESRAREKPEAEAAIAVKSDASDIDYACSFAPNHQRLRNASSTSIQDSSRLGGMLFKSSPRWFLTNTELIKRYAFPTIDEIVAQVHEACRTRDGRQIATALRNMLEVMGQRSAPDNLDQSWIEASALLCRTCQEEGMLEDAMKLLLAVIARGPLEESAYLRHEPFALIRSLLGRTELSEETRSAYQLNLDAGINLFLPTFTARPTDPDGQMYVLGRELLELSFSMDRLQRIFGMYRRCNLVAGERSESLTSWFLTKLYEKRDYKSVVKVFLSTYAKSSPTAESLHAIGDMIVESVELGHNYRPEQVLKTLHSICSDLGDTKLSSHWVIKLLVSHWKQHHDFQAIETLFQELQTPSLKDSVYRSDNIYRIMVELALEAGERAKADSYFAAATAANGALASDVRLLGVFARFRAKDGDWAAVRATFEAMKQRGRPKHKAYGQVFVPVLKAYADTHTVRETEAFLKSYADELEVPLCSYMVTLMAKQYGAARDVRSLISWLDYSSRAGFPVDAAFTNAILVRCRRQWKFPFRDLRTLYRKLRALNPDFVDKHTEQVMADAALLDSKHVGCSAAKGRLLSLRVDPNKLSFRAKGAQVEDLVFAMKEALAVGCPRRAVWLYKRALHLGMPFSQQTLRLAVQARLRAAPTDYHGAYALIQAAQAKGQDVHSVINQLLAKQLGEISCTTNPTKTYETVRATLAHYRNCGIPLKEPSLHRAALTCLSAGHIRGAITYALEAAEVRGGSAGPCFDVHNFKILLAAYAELVDVAGLQDTVDRALASDYKEDSACRTALRHARVRVAHSRAWGVTLQQRMRARAVLDEGIRRVVEARRRRRDEGKLLEAAAMRIMRRAALDAGCPPVDLDAIPWLGGGKGKKEEKKGSETGDEDGVADGFLGAEYFAPLGRELDGGGAARVAAVEAF</sequence>